<dbReference type="RefSeq" id="WP_202953756.1">
    <property type="nucleotide sequence ID" value="NZ_JAPCID010000006.1"/>
</dbReference>
<dbReference type="InterPro" id="IPR036291">
    <property type="entry name" value="NAD(P)-bd_dom_sf"/>
</dbReference>
<dbReference type="EMBL" id="JAPCID010000006">
    <property type="protein sequence ID" value="MDA0136890.1"/>
    <property type="molecule type" value="Genomic_DNA"/>
</dbReference>
<evidence type="ECO:0000256" key="1">
    <source>
        <dbReference type="ARBA" id="ARBA00006484"/>
    </source>
</evidence>
<organism evidence="3 4">
    <name type="scientific">Solirubrobacter deserti</name>
    <dbReference type="NCBI Taxonomy" id="2282478"/>
    <lineage>
        <taxon>Bacteria</taxon>
        <taxon>Bacillati</taxon>
        <taxon>Actinomycetota</taxon>
        <taxon>Thermoleophilia</taxon>
        <taxon>Solirubrobacterales</taxon>
        <taxon>Solirubrobacteraceae</taxon>
        <taxon>Solirubrobacter</taxon>
    </lineage>
</organism>
<evidence type="ECO:0000256" key="2">
    <source>
        <dbReference type="ARBA" id="ARBA00023002"/>
    </source>
</evidence>
<protein>
    <submittedName>
        <fullName evidence="3">SDR family NAD(P)-dependent oxidoreductase</fullName>
    </submittedName>
</protein>
<dbReference type="PANTHER" id="PTHR24320:SF283">
    <property type="entry name" value="RETINOL DEHYDROGENASE 11"/>
    <property type="match status" value="1"/>
</dbReference>
<keyword evidence="4" id="KW-1185">Reference proteome</keyword>
<name>A0ABT4REB8_9ACTN</name>
<dbReference type="PRINTS" id="PR00081">
    <property type="entry name" value="GDHRDH"/>
</dbReference>
<dbReference type="Gene3D" id="3.40.50.720">
    <property type="entry name" value="NAD(P)-binding Rossmann-like Domain"/>
    <property type="match status" value="1"/>
</dbReference>
<comment type="caution">
    <text evidence="3">The sequence shown here is derived from an EMBL/GenBank/DDBJ whole genome shotgun (WGS) entry which is preliminary data.</text>
</comment>
<sequence>MSFETTAAEVVAGIDLTGRRAFVTGGASGIGVETARALAGVGAEVTLAVRNTEAASGLAAEIGADVRRLDLADLDSVDAFARAWDGPLHLLINNAGVMALPELQLSREGFELQLATNHLGHFALAVGLHGALAAEGARIVSVSSRAHLRSPVIFDDVNFAFRDYDPWAAYGQAKTANVLFAVGATARWARDGIFANAVHPGGIATNLQRHVDPEFIERYVASGFQLKTPEQGAATSVYVATAPALEGVGGRYYEDTAEAPVIDRREEAGVARYALDPDNADRLWALSTEAVGRQIAV</sequence>
<comment type="similarity">
    <text evidence="1">Belongs to the short-chain dehydrogenases/reductases (SDR) family.</text>
</comment>
<reference evidence="3" key="1">
    <citation type="submission" date="2022-10" db="EMBL/GenBank/DDBJ databases">
        <title>The WGS of Solirubrobacter sp. CPCC 204708.</title>
        <authorList>
            <person name="Jiang Z."/>
        </authorList>
    </citation>
    <scope>NUCLEOTIDE SEQUENCE</scope>
    <source>
        <strain evidence="3">CPCC 204708</strain>
    </source>
</reference>
<dbReference type="CDD" id="cd05327">
    <property type="entry name" value="retinol-DH_like_SDR_c_like"/>
    <property type="match status" value="1"/>
</dbReference>
<dbReference type="PANTHER" id="PTHR24320">
    <property type="entry name" value="RETINOL DEHYDROGENASE"/>
    <property type="match status" value="1"/>
</dbReference>
<gene>
    <name evidence="3" type="ORF">OJ962_05215</name>
</gene>
<evidence type="ECO:0000313" key="4">
    <source>
        <dbReference type="Proteomes" id="UP001147700"/>
    </source>
</evidence>
<evidence type="ECO:0000313" key="3">
    <source>
        <dbReference type="EMBL" id="MDA0136890.1"/>
    </source>
</evidence>
<keyword evidence="2" id="KW-0560">Oxidoreductase</keyword>
<dbReference type="Pfam" id="PF00106">
    <property type="entry name" value="adh_short"/>
    <property type="match status" value="1"/>
</dbReference>
<dbReference type="InterPro" id="IPR002347">
    <property type="entry name" value="SDR_fam"/>
</dbReference>
<dbReference type="Proteomes" id="UP001147700">
    <property type="component" value="Unassembled WGS sequence"/>
</dbReference>
<dbReference type="SUPFAM" id="SSF51735">
    <property type="entry name" value="NAD(P)-binding Rossmann-fold domains"/>
    <property type="match status" value="1"/>
</dbReference>
<proteinExistence type="inferred from homology"/>
<accession>A0ABT4REB8</accession>